<feature type="compositionally biased region" description="Low complexity" evidence="12">
    <location>
        <begin position="94"/>
        <end position="103"/>
    </location>
</feature>
<evidence type="ECO:0000256" key="1">
    <source>
        <dbReference type="ARBA" id="ARBA00004477"/>
    </source>
</evidence>
<feature type="region of interest" description="Disordered" evidence="12">
    <location>
        <begin position="1"/>
        <end position="23"/>
    </location>
</feature>
<comment type="similarity">
    <text evidence="3 11">Belongs to the membrane-bound acyltransferase family. Sterol o-acyltransferase subfamily.</text>
</comment>
<dbReference type="Pfam" id="PF03062">
    <property type="entry name" value="MBOAT"/>
    <property type="match status" value="1"/>
</dbReference>
<feature type="transmembrane region" description="Helical" evidence="13">
    <location>
        <begin position="378"/>
        <end position="397"/>
    </location>
</feature>
<dbReference type="PIRSF" id="PIRSF000439">
    <property type="entry name" value="Oat_ACAT_DAG_ARE"/>
    <property type="match status" value="1"/>
</dbReference>
<dbReference type="PANTHER" id="PTHR10408">
    <property type="entry name" value="STEROL O-ACYLTRANSFERASE"/>
    <property type="match status" value="1"/>
</dbReference>
<feature type="compositionally biased region" description="Polar residues" evidence="12">
    <location>
        <begin position="57"/>
        <end position="69"/>
    </location>
</feature>
<feature type="transmembrane region" description="Helical" evidence="13">
    <location>
        <begin position="242"/>
        <end position="265"/>
    </location>
</feature>
<feature type="transmembrane region" description="Helical" evidence="13">
    <location>
        <begin position="567"/>
        <end position="586"/>
    </location>
</feature>
<comment type="function">
    <text evidence="10">Sterol O-acyltransferase that catalyzes the formation of stery esters.</text>
</comment>
<keyword evidence="9 11" id="KW-0012">Acyltransferase</keyword>
<evidence type="ECO:0000256" key="11">
    <source>
        <dbReference type="PIRNR" id="PIRNR000439"/>
    </source>
</evidence>
<name>A0ABQ8F7B9_9FUNG</name>
<dbReference type="PANTHER" id="PTHR10408:SF7">
    <property type="entry name" value="DIACYLGLYCEROL O-ACYLTRANSFERASE 1"/>
    <property type="match status" value="1"/>
</dbReference>
<feature type="compositionally biased region" description="Basic residues" evidence="12">
    <location>
        <begin position="1"/>
        <end position="13"/>
    </location>
</feature>
<sequence length="595" mass="67223">MSTRSSRRRRQGRSAHATPASTSGVACMTIPLTTVDARSSVASTTSSMRMDGRSDLYSASSRPTQCTKGRTTKDQSADLLEPGSKSKPNLHGNSSGCPSSSPMISAMSVRECMDKTPASDKTVDSVVEEEDASPSKVLLDKSRYSHTFHIHTSIRSSPLSKESPEQNFRGFFNLSMLLLGVSNLRLIVENFQKYGWLLNWPRGDLNLQDIQMVAISMSFQAASLMIAFFGEKCATFVQETPSALWFIAVIHVLNISFAIVIPTYISWSLIWHPIAAAVPLFFATTLLLKLISYVLVNSDLRRDALAKIHGRPVGGVTSFDPHPVQAETNTVPEACPVIYPANINIRDILYFTFAPTLCYQQLYPRTSRVHKMFLFKRFVELSTSLGGMYFLSVQYAAPTLKNSIEALDNMDMLRLLERMLKLSVVSVVIWLLMFWSFFHCWLNILAELLRFGDRRFYQPWWNARDISEYWRLWNSPVYNWGKRHVYLPLILNFGFHPMVALAVVFCISALLHELLIAVPTHCLNGIAFLGMMGQVPLIFIVGAIFSCSRKMFHRPKNDALFDTIGNFVFWITFTIVGQPACVLLYYTQWYKANKV</sequence>
<evidence type="ECO:0000256" key="6">
    <source>
        <dbReference type="ARBA" id="ARBA00022824"/>
    </source>
</evidence>
<evidence type="ECO:0000256" key="7">
    <source>
        <dbReference type="ARBA" id="ARBA00022989"/>
    </source>
</evidence>
<evidence type="ECO:0000313" key="15">
    <source>
        <dbReference type="Proteomes" id="UP001648503"/>
    </source>
</evidence>
<dbReference type="PROSITE" id="PS51257">
    <property type="entry name" value="PROKAR_LIPOPROTEIN"/>
    <property type="match status" value="1"/>
</dbReference>
<comment type="caution">
    <text evidence="14">The sequence shown here is derived from an EMBL/GenBank/DDBJ whole genome shotgun (WGS) entry which is preliminary data.</text>
</comment>
<keyword evidence="6 11" id="KW-0256">Endoplasmic reticulum</keyword>
<feature type="transmembrane region" description="Helical" evidence="13">
    <location>
        <begin position="210"/>
        <end position="230"/>
    </location>
</feature>
<feature type="transmembrane region" description="Helical" evidence="13">
    <location>
        <begin position="271"/>
        <end position="296"/>
    </location>
</feature>
<evidence type="ECO:0000256" key="8">
    <source>
        <dbReference type="ARBA" id="ARBA00023136"/>
    </source>
</evidence>
<evidence type="ECO:0000256" key="4">
    <source>
        <dbReference type="ARBA" id="ARBA00022679"/>
    </source>
</evidence>
<comment type="subcellular location">
    <subcellularLocation>
        <location evidence="1 11">Endoplasmic reticulum membrane</location>
        <topology evidence="1 11">Multi-pass membrane protein</topology>
    </subcellularLocation>
</comment>
<dbReference type="Proteomes" id="UP001648503">
    <property type="component" value="Unassembled WGS sequence"/>
</dbReference>
<proteinExistence type="inferred from homology"/>
<dbReference type="InterPro" id="IPR004299">
    <property type="entry name" value="MBOAT_fam"/>
</dbReference>
<feature type="compositionally biased region" description="Polar residues" evidence="12">
    <location>
        <begin position="38"/>
        <end position="48"/>
    </location>
</feature>
<evidence type="ECO:0000256" key="3">
    <source>
        <dbReference type="ARBA" id="ARBA00009010"/>
    </source>
</evidence>
<feature type="transmembrane region" description="Helical" evidence="13">
    <location>
        <begin position="489"/>
        <end position="511"/>
    </location>
</feature>
<feature type="region of interest" description="Disordered" evidence="12">
    <location>
        <begin position="38"/>
        <end position="103"/>
    </location>
</feature>
<evidence type="ECO:0000256" key="12">
    <source>
        <dbReference type="SAM" id="MobiDB-lite"/>
    </source>
</evidence>
<evidence type="ECO:0000256" key="13">
    <source>
        <dbReference type="SAM" id="Phobius"/>
    </source>
</evidence>
<feature type="transmembrane region" description="Helical" evidence="13">
    <location>
        <begin position="170"/>
        <end position="188"/>
    </location>
</feature>
<keyword evidence="15" id="KW-1185">Reference proteome</keyword>
<gene>
    <name evidence="14" type="ORF">BASA50_007465</name>
</gene>
<evidence type="ECO:0000256" key="10">
    <source>
        <dbReference type="ARBA" id="ARBA00023568"/>
    </source>
</evidence>
<comment type="pathway">
    <text evidence="2">Lipid metabolism.</text>
</comment>
<feature type="transmembrane region" description="Helical" evidence="13">
    <location>
        <begin position="523"/>
        <end position="546"/>
    </location>
</feature>
<dbReference type="InterPro" id="IPR014371">
    <property type="entry name" value="Oat_ACAT_DAG_ARE"/>
</dbReference>
<protein>
    <recommendedName>
        <fullName evidence="11">O-acyltransferase</fullName>
    </recommendedName>
</protein>
<reference evidence="14 15" key="1">
    <citation type="submission" date="2021-02" db="EMBL/GenBank/DDBJ databases">
        <title>Variation within the Batrachochytrium salamandrivorans European outbreak.</title>
        <authorList>
            <person name="Kelly M."/>
            <person name="Pasmans F."/>
            <person name="Shea T.P."/>
            <person name="Munoz J.F."/>
            <person name="Carranza S."/>
            <person name="Cuomo C.A."/>
            <person name="Martel A."/>
        </authorList>
    </citation>
    <scope>NUCLEOTIDE SEQUENCE [LARGE SCALE GENOMIC DNA]</scope>
    <source>
        <strain evidence="14 15">AMFP18/2</strain>
    </source>
</reference>
<evidence type="ECO:0000256" key="9">
    <source>
        <dbReference type="ARBA" id="ARBA00023315"/>
    </source>
</evidence>
<evidence type="ECO:0000256" key="2">
    <source>
        <dbReference type="ARBA" id="ARBA00005189"/>
    </source>
</evidence>
<feature type="transmembrane region" description="Helical" evidence="13">
    <location>
        <begin position="422"/>
        <end position="446"/>
    </location>
</feature>
<keyword evidence="7 13" id="KW-1133">Transmembrane helix</keyword>
<organism evidence="14 15">
    <name type="scientific">Batrachochytrium salamandrivorans</name>
    <dbReference type="NCBI Taxonomy" id="1357716"/>
    <lineage>
        <taxon>Eukaryota</taxon>
        <taxon>Fungi</taxon>
        <taxon>Fungi incertae sedis</taxon>
        <taxon>Chytridiomycota</taxon>
        <taxon>Chytridiomycota incertae sedis</taxon>
        <taxon>Chytridiomycetes</taxon>
        <taxon>Rhizophydiales</taxon>
        <taxon>Rhizophydiales incertae sedis</taxon>
        <taxon>Batrachochytrium</taxon>
    </lineage>
</organism>
<accession>A0ABQ8F7B9</accession>
<dbReference type="EMBL" id="JAFCIX010000357">
    <property type="protein sequence ID" value="KAH6593259.1"/>
    <property type="molecule type" value="Genomic_DNA"/>
</dbReference>
<evidence type="ECO:0000256" key="5">
    <source>
        <dbReference type="ARBA" id="ARBA00022692"/>
    </source>
</evidence>
<evidence type="ECO:0000313" key="14">
    <source>
        <dbReference type="EMBL" id="KAH6593259.1"/>
    </source>
</evidence>
<keyword evidence="4 11" id="KW-0808">Transferase</keyword>
<keyword evidence="5 13" id="KW-0812">Transmembrane</keyword>
<keyword evidence="8 11" id="KW-0472">Membrane</keyword>